<name>A0AA42BKB0_9ALTE</name>
<dbReference type="Pfam" id="PF06804">
    <property type="entry name" value="Lipoprotein_18"/>
    <property type="match status" value="1"/>
</dbReference>
<dbReference type="PROSITE" id="PS51257">
    <property type="entry name" value="PROKAR_LIPOPROTEIN"/>
    <property type="match status" value="1"/>
</dbReference>
<evidence type="ECO:0000313" key="1">
    <source>
        <dbReference type="EMBL" id="MCP3427540.1"/>
    </source>
</evidence>
<accession>A0AA42BKB0</accession>
<dbReference type="RefSeq" id="WP_254097979.1">
    <property type="nucleotide sequence ID" value="NZ_JANATA010000001.1"/>
</dbReference>
<dbReference type="Gene3D" id="3.30.530.50">
    <property type="match status" value="1"/>
</dbReference>
<sequence>MRKSFCFTSLLVIALSGCSSIEERRIASGSLAHTKYKTIGQPDIPEGLSVPKTSLQYIIPAIEDNGQPVGKNLPVVSPSLILATPSGTYLEEGALTSSVVIDKLDNEVSVLSYTANQVIGYLNAQSIPYTLLSEDSSVIQTDWIIEVLEGNSPWYALNSVDKELGKRFKITIAPASHGRTATVTTELTDFVVSEGDDLVDSLDDFVKREVEAELLNAILQRYAQSQQVQALERMSQIRSGINTDEGFDKSGNPALVLNTQYDIAWPKFQLVLRKLGFNVKDLDKSNGLIFVSYQGAEDSSWFSLFSDEGLPLEEDDYRIQLTALSSDQTTVTFMDEQATPFTPASLSGIYPEFAEILQQDNLDL</sequence>
<protein>
    <submittedName>
        <fullName evidence="1">Outer membrane protein assembly factor BamC</fullName>
    </submittedName>
</protein>
<dbReference type="InterPro" id="IPR042268">
    <property type="entry name" value="BamC_C"/>
</dbReference>
<organism evidence="1 2">
    <name type="scientific">Opacimonas viscosa</name>
    <dbReference type="NCBI Taxonomy" id="2961944"/>
    <lineage>
        <taxon>Bacteria</taxon>
        <taxon>Pseudomonadati</taxon>
        <taxon>Pseudomonadota</taxon>
        <taxon>Gammaproteobacteria</taxon>
        <taxon>Alteromonadales</taxon>
        <taxon>Alteromonadaceae</taxon>
        <taxon>Opacimonas</taxon>
    </lineage>
</organism>
<dbReference type="Gene3D" id="3.30.310.170">
    <property type="entry name" value="Outer membrane protein assembly factor BamC"/>
    <property type="match status" value="1"/>
</dbReference>
<comment type="caution">
    <text evidence="1">The sequence shown here is derived from an EMBL/GenBank/DDBJ whole genome shotgun (WGS) entry which is preliminary data.</text>
</comment>
<dbReference type="InterPro" id="IPR010653">
    <property type="entry name" value="NlpB/DapX"/>
</dbReference>
<dbReference type="EMBL" id="JANATA010000001">
    <property type="protein sequence ID" value="MCP3427540.1"/>
    <property type="molecule type" value="Genomic_DNA"/>
</dbReference>
<keyword evidence="2" id="KW-1185">Reference proteome</keyword>
<dbReference type="Proteomes" id="UP001165413">
    <property type="component" value="Unassembled WGS sequence"/>
</dbReference>
<gene>
    <name evidence="1" type="primary">bamC</name>
    <name evidence="1" type="ORF">NLF92_01100</name>
</gene>
<proteinExistence type="predicted"/>
<reference evidence="1" key="1">
    <citation type="submission" date="2022-07" db="EMBL/GenBank/DDBJ databases">
        <title>Characterization of the Novel Bacterium Alteromonas immobilis LMIT006 and Alteromonas gregis LMIT007.</title>
        <authorList>
            <person name="Lin X."/>
        </authorList>
    </citation>
    <scope>NUCLEOTIDE SEQUENCE</scope>
    <source>
        <strain evidence="1">LMIT007</strain>
    </source>
</reference>
<dbReference type="AlphaFoldDB" id="A0AA42BKB0"/>
<evidence type="ECO:0000313" key="2">
    <source>
        <dbReference type="Proteomes" id="UP001165413"/>
    </source>
</evidence>